<evidence type="ECO:0000313" key="13">
    <source>
        <dbReference type="Proteomes" id="UP000186074"/>
    </source>
</evidence>
<dbReference type="NCBIfam" id="TIGR00231">
    <property type="entry name" value="small_GTP"/>
    <property type="match status" value="2"/>
</dbReference>
<feature type="binding site" evidence="8">
    <location>
        <begin position="235"/>
        <end position="242"/>
    </location>
    <ligand>
        <name>GTP</name>
        <dbReference type="ChEBI" id="CHEBI:37565"/>
        <label>2</label>
    </ligand>
</feature>
<feature type="binding site" evidence="8">
    <location>
        <begin position="12"/>
        <end position="19"/>
    </location>
    <ligand>
        <name>GTP</name>
        <dbReference type="ChEBI" id="CHEBI:37565"/>
        <label>1</label>
    </ligand>
</feature>
<feature type="binding site" evidence="8">
    <location>
        <begin position="59"/>
        <end position="63"/>
    </location>
    <ligand>
        <name>GTP</name>
        <dbReference type="ChEBI" id="CHEBI:37565"/>
        <label>1</label>
    </ligand>
</feature>
<dbReference type="STRING" id="1850254.LPB137_07510"/>
<evidence type="ECO:0000256" key="4">
    <source>
        <dbReference type="ARBA" id="ARBA00022737"/>
    </source>
</evidence>
<evidence type="ECO:0000256" key="8">
    <source>
        <dbReference type="HAMAP-Rule" id="MF_00195"/>
    </source>
</evidence>
<dbReference type="AlphaFoldDB" id="A0A1P8KMB4"/>
<gene>
    <name evidence="8" type="primary">der</name>
    <name evidence="12" type="ORF">LPB137_07510</name>
</gene>
<evidence type="ECO:0000256" key="7">
    <source>
        <dbReference type="ARBA" id="ARBA00032345"/>
    </source>
</evidence>
<feature type="binding site" evidence="8">
    <location>
        <begin position="346"/>
        <end position="349"/>
    </location>
    <ligand>
        <name>GTP</name>
        <dbReference type="ChEBI" id="CHEBI:37565"/>
        <label>2</label>
    </ligand>
</feature>
<comment type="function">
    <text evidence="8 10">GTPase that plays an essential role in the late steps of ribosome biogenesis.</text>
</comment>
<dbReference type="GO" id="GO:0005525">
    <property type="term" value="F:GTP binding"/>
    <property type="evidence" value="ECO:0007669"/>
    <property type="project" value="UniProtKB-UniRule"/>
</dbReference>
<dbReference type="GO" id="GO:0043022">
    <property type="term" value="F:ribosome binding"/>
    <property type="evidence" value="ECO:0007669"/>
    <property type="project" value="TreeGrafter"/>
</dbReference>
<comment type="similarity">
    <text evidence="1 8 9 10">Belongs to the TRAFAC class TrmE-Era-EngA-EngB-Septin-like GTPase superfamily. EngA (Der) GTPase family.</text>
</comment>
<dbReference type="InterPro" id="IPR016484">
    <property type="entry name" value="GTPase_Der"/>
</dbReference>
<keyword evidence="6 8" id="KW-0342">GTP-binding</keyword>
<dbReference type="GO" id="GO:0042254">
    <property type="term" value="P:ribosome biogenesis"/>
    <property type="evidence" value="ECO:0007669"/>
    <property type="project" value="UniProtKB-KW"/>
</dbReference>
<reference evidence="12 13" key="1">
    <citation type="submission" date="2017-01" db="EMBL/GenBank/DDBJ databases">
        <title>Genome sequencing of Arcobacter sp. LPB0137.</title>
        <authorList>
            <person name="Lee G.-W."/>
            <person name="Yi H."/>
        </authorList>
    </citation>
    <scope>NUCLEOTIDE SEQUENCE [LARGE SCALE GENOMIC DNA]</scope>
    <source>
        <strain evidence="12 13">LPB0137</strain>
    </source>
</reference>
<sequence>MNKTLKKIALIGQPNVGKSSLFNRIAQKRIAIVSDLAGTTRDIRRHEVTIMDKTALMLDTGGIDETNDAIFSNVKRKAIETAREADIILFMVDGKNIPDDKDKELFYELQRLGKELALIVNKIDNDKELERLWEFFEFGISDENLFGISVSHNRGTKNLFDWLYNQLPEPEEEVLESSEVKEIITESHIVPLDEMETSEELEDYEIQEDIVFDDEEIENPDAFVVDNKIKVGIIGRVNVGKSSILNAIVGQERSVVSPIAGTTIDPVDEVYEYADKSVTFVDTAGLRRRGRIEGIEKFALMRTKEMLEKANVALLVLDASSELTDLDEKIAGLVDEYGLGTIIVLNKWDENMETFKKMEELIRGRFKFLYYAPIIAVSAKTGRSIDRLKDKIIEIYDNYTQRIPTSQLNRVIEKAVIRHSLPSPNGAYLRIYYSTQFETKPPRIALVMNKPRLLHFSYKRYLINFLRDNFNFEGCPIHIIARGKNDKVGDEEYLEEDN</sequence>
<dbReference type="PRINTS" id="PR00326">
    <property type="entry name" value="GTP1OBG"/>
</dbReference>
<feature type="domain" description="EngA-type G" evidence="11">
    <location>
        <begin position="229"/>
        <end position="400"/>
    </location>
</feature>
<dbReference type="InterPro" id="IPR006073">
    <property type="entry name" value="GTP-bd"/>
</dbReference>
<dbReference type="PROSITE" id="PS51712">
    <property type="entry name" value="G_ENGA"/>
    <property type="match status" value="1"/>
</dbReference>
<dbReference type="KEGG" id="alp:LPB137_07510"/>
<evidence type="ECO:0000256" key="5">
    <source>
        <dbReference type="ARBA" id="ARBA00022741"/>
    </source>
</evidence>
<keyword evidence="3 8" id="KW-0690">Ribosome biogenesis</keyword>
<evidence type="ECO:0000259" key="11">
    <source>
        <dbReference type="PROSITE" id="PS51712"/>
    </source>
</evidence>
<keyword evidence="5 8" id="KW-0547">Nucleotide-binding</keyword>
<dbReference type="EMBL" id="CP019070">
    <property type="protein sequence ID" value="APW65707.1"/>
    <property type="molecule type" value="Genomic_DNA"/>
</dbReference>
<dbReference type="FunFam" id="3.30.300.20:FF:000004">
    <property type="entry name" value="GTPase Der"/>
    <property type="match status" value="1"/>
</dbReference>
<dbReference type="InterPro" id="IPR027417">
    <property type="entry name" value="P-loop_NTPase"/>
</dbReference>
<dbReference type="NCBIfam" id="TIGR03594">
    <property type="entry name" value="GTPase_EngA"/>
    <property type="match status" value="1"/>
</dbReference>
<feature type="binding site" evidence="8">
    <location>
        <begin position="282"/>
        <end position="286"/>
    </location>
    <ligand>
        <name>GTP</name>
        <dbReference type="ChEBI" id="CHEBI:37565"/>
        <label>2</label>
    </ligand>
</feature>
<dbReference type="Proteomes" id="UP000186074">
    <property type="component" value="Chromosome"/>
</dbReference>
<evidence type="ECO:0000256" key="9">
    <source>
        <dbReference type="PROSITE-ProRule" id="PRU01049"/>
    </source>
</evidence>
<protein>
    <recommendedName>
        <fullName evidence="2 8">GTPase Der</fullName>
    </recommendedName>
    <alternativeName>
        <fullName evidence="7 8">GTP-binding protein EngA</fullName>
    </alternativeName>
</protein>
<dbReference type="SUPFAM" id="SSF52540">
    <property type="entry name" value="P-loop containing nucleoside triphosphate hydrolases"/>
    <property type="match status" value="2"/>
</dbReference>
<dbReference type="Pfam" id="PF14714">
    <property type="entry name" value="KH_dom-like"/>
    <property type="match status" value="1"/>
</dbReference>
<evidence type="ECO:0000256" key="6">
    <source>
        <dbReference type="ARBA" id="ARBA00023134"/>
    </source>
</evidence>
<dbReference type="Gene3D" id="3.40.50.300">
    <property type="entry name" value="P-loop containing nucleotide triphosphate hydrolases"/>
    <property type="match status" value="2"/>
</dbReference>
<proteinExistence type="inferred from homology"/>
<name>A0A1P8KMB4_9BACT</name>
<evidence type="ECO:0000256" key="2">
    <source>
        <dbReference type="ARBA" id="ARBA00020953"/>
    </source>
</evidence>
<evidence type="ECO:0000256" key="10">
    <source>
        <dbReference type="RuleBase" id="RU004481"/>
    </source>
</evidence>
<dbReference type="InterPro" id="IPR031166">
    <property type="entry name" value="G_ENGA"/>
</dbReference>
<keyword evidence="4 10" id="KW-0677">Repeat</keyword>
<dbReference type="PANTHER" id="PTHR43834">
    <property type="entry name" value="GTPASE DER"/>
    <property type="match status" value="1"/>
</dbReference>
<dbReference type="CDD" id="cd01894">
    <property type="entry name" value="EngA1"/>
    <property type="match status" value="1"/>
</dbReference>
<dbReference type="OrthoDB" id="9805918at2"/>
<dbReference type="HAMAP" id="MF_00195">
    <property type="entry name" value="GTPase_Der"/>
    <property type="match status" value="1"/>
</dbReference>
<evidence type="ECO:0000256" key="1">
    <source>
        <dbReference type="ARBA" id="ARBA00008279"/>
    </source>
</evidence>
<evidence type="ECO:0000256" key="3">
    <source>
        <dbReference type="ARBA" id="ARBA00022517"/>
    </source>
</evidence>
<organism evidence="12 13">
    <name type="scientific">Poseidonibacter parvus</name>
    <dbReference type="NCBI Taxonomy" id="1850254"/>
    <lineage>
        <taxon>Bacteria</taxon>
        <taxon>Pseudomonadati</taxon>
        <taxon>Campylobacterota</taxon>
        <taxon>Epsilonproteobacteria</taxon>
        <taxon>Campylobacterales</taxon>
        <taxon>Arcobacteraceae</taxon>
        <taxon>Poseidonibacter</taxon>
    </lineage>
</organism>
<dbReference type="PIRSF" id="PIRSF006485">
    <property type="entry name" value="GTP-binding_EngA"/>
    <property type="match status" value="1"/>
</dbReference>
<dbReference type="InterPro" id="IPR015946">
    <property type="entry name" value="KH_dom-like_a/b"/>
</dbReference>
<dbReference type="InterPro" id="IPR032859">
    <property type="entry name" value="KH_dom-like"/>
</dbReference>
<dbReference type="CDD" id="cd01895">
    <property type="entry name" value="EngA2"/>
    <property type="match status" value="1"/>
</dbReference>
<dbReference type="PANTHER" id="PTHR43834:SF6">
    <property type="entry name" value="GTPASE DER"/>
    <property type="match status" value="1"/>
</dbReference>
<keyword evidence="13" id="KW-1185">Reference proteome</keyword>
<evidence type="ECO:0000313" key="12">
    <source>
        <dbReference type="EMBL" id="APW65707.1"/>
    </source>
</evidence>
<dbReference type="Gene3D" id="3.30.300.20">
    <property type="match status" value="1"/>
</dbReference>
<dbReference type="RefSeq" id="WP_076086527.1">
    <property type="nucleotide sequence ID" value="NZ_CP019070.1"/>
</dbReference>
<dbReference type="InterPro" id="IPR005225">
    <property type="entry name" value="Small_GTP-bd"/>
</dbReference>
<accession>A0A1P8KMB4</accession>
<comment type="subunit">
    <text evidence="8">Associates with the 50S ribosomal subunit.</text>
</comment>
<feature type="binding site" evidence="8">
    <location>
        <begin position="121"/>
        <end position="124"/>
    </location>
    <ligand>
        <name>GTP</name>
        <dbReference type="ChEBI" id="CHEBI:37565"/>
        <label>1</label>
    </ligand>
</feature>
<dbReference type="Pfam" id="PF01926">
    <property type="entry name" value="MMR_HSR1"/>
    <property type="match status" value="2"/>
</dbReference>